<dbReference type="InterPro" id="IPR013083">
    <property type="entry name" value="Znf_RING/FYVE/PHD"/>
</dbReference>
<dbReference type="GO" id="GO:0016567">
    <property type="term" value="P:protein ubiquitination"/>
    <property type="evidence" value="ECO:0007669"/>
    <property type="project" value="InterPro"/>
</dbReference>
<feature type="region of interest" description="Disordered" evidence="10">
    <location>
        <begin position="263"/>
        <end position="323"/>
    </location>
</feature>
<comment type="similarity">
    <text evidence="8">Belongs to the RING-type zinc finger family. ATL subfamily.</text>
</comment>
<evidence type="ECO:0000313" key="12">
    <source>
        <dbReference type="EMBL" id="GAX78321.1"/>
    </source>
</evidence>
<evidence type="ECO:0000256" key="10">
    <source>
        <dbReference type="SAM" id="MobiDB-lite"/>
    </source>
</evidence>
<keyword evidence="6" id="KW-1133">Transmembrane helix</keyword>
<organism evidence="12 13">
    <name type="scientific">Chlamydomonas eustigma</name>
    <dbReference type="NCBI Taxonomy" id="1157962"/>
    <lineage>
        <taxon>Eukaryota</taxon>
        <taxon>Viridiplantae</taxon>
        <taxon>Chlorophyta</taxon>
        <taxon>core chlorophytes</taxon>
        <taxon>Chlorophyceae</taxon>
        <taxon>CS clade</taxon>
        <taxon>Chlamydomonadales</taxon>
        <taxon>Chlamydomonadaceae</taxon>
        <taxon>Chlamydomonas</taxon>
    </lineage>
</organism>
<feature type="compositionally biased region" description="Polar residues" evidence="10">
    <location>
        <begin position="285"/>
        <end position="295"/>
    </location>
</feature>
<evidence type="ECO:0000256" key="1">
    <source>
        <dbReference type="ARBA" id="ARBA00004167"/>
    </source>
</evidence>
<accession>A0A250X5G6</accession>
<dbReference type="Gene3D" id="3.30.40.10">
    <property type="entry name" value="Zinc/RING finger domain, C3HC4 (zinc finger)"/>
    <property type="match status" value="1"/>
</dbReference>
<dbReference type="PANTHER" id="PTHR46905">
    <property type="entry name" value="RING-H2 FINGER PROTEIN ATL78"/>
    <property type="match status" value="1"/>
</dbReference>
<evidence type="ECO:0000256" key="3">
    <source>
        <dbReference type="ARBA" id="ARBA00022692"/>
    </source>
</evidence>
<keyword evidence="7" id="KW-0472">Membrane</keyword>
<dbReference type="Pfam" id="PF13639">
    <property type="entry name" value="zf-RING_2"/>
    <property type="match status" value="1"/>
</dbReference>
<evidence type="ECO:0000256" key="9">
    <source>
        <dbReference type="PROSITE-ProRule" id="PRU00175"/>
    </source>
</evidence>
<reference evidence="12 13" key="1">
    <citation type="submission" date="2017-08" db="EMBL/GenBank/DDBJ databases">
        <title>Acidophilic green algal genome provides insights into adaptation to an acidic environment.</title>
        <authorList>
            <person name="Hirooka S."/>
            <person name="Hirose Y."/>
            <person name="Kanesaki Y."/>
            <person name="Higuchi S."/>
            <person name="Fujiwara T."/>
            <person name="Onuma R."/>
            <person name="Era A."/>
            <person name="Ohbayashi R."/>
            <person name="Uzuka A."/>
            <person name="Nozaki H."/>
            <person name="Yoshikawa H."/>
            <person name="Miyagishima S.Y."/>
        </authorList>
    </citation>
    <scope>NUCLEOTIDE SEQUENCE [LARGE SCALE GENOMIC DNA]</scope>
    <source>
        <strain evidence="12 13">NIES-2499</strain>
    </source>
</reference>
<dbReference type="InterPro" id="IPR044602">
    <property type="entry name" value="ATL10/ATL72-79-like"/>
</dbReference>
<keyword evidence="9" id="KW-0863">Zinc-finger</keyword>
<evidence type="ECO:0000256" key="7">
    <source>
        <dbReference type="ARBA" id="ARBA00023136"/>
    </source>
</evidence>
<dbReference type="PANTHER" id="PTHR46905:SF7">
    <property type="entry name" value="RING-H2 FINGER PROTEIN ATL78"/>
    <property type="match status" value="1"/>
</dbReference>
<name>A0A250X5G6_9CHLO</name>
<keyword evidence="3" id="KW-0812">Transmembrane</keyword>
<sequence>MDGLDVVIERAQLAIARAKHLTGALTRDTASSQPAHIDILNSPSTSLGSREYNEIRFPDIAVNLQRNSHDEPGTVSSSAHNSSFLSSASEVLRLRAFLSLQISSSQTILRQLQDQQRRADDLATRLSQLNVSVMPISSSSLTDNPNDNSLNQSIPAQHYGGVTTIQAVTVQNDPEMIWNFQNETGDVLSEANSHQNVPGATERPLSREGVTDHDIMRTQADTLTSNYDVSTLPFITQLHGRLDDAEPHENPQVLHDDSVYRHAPTTFNQPTVPSYTQSSRHEQVDTLQPSAGLTQSERHEEQGVEMQHHHFAPEQHDKHDEGGEDEVLPTPLVIVAHRLALLQQQQSNTLQQLLILRMDQLKLRQQQLTALQELLRAESEVVEGTALQLSAVQQALSLLSQSLEDMQLATAAVYAGLHDAGASSISGLAETVSRADRRAENVSRMARQLLTVLREFPRRAGGNGVGRSGVEAAPGATEEQIQGLPAAICCLGFLGEGSHGNNVLEASAIMAHVEVAAATSSSLPRLSTTGIRETQSQAVLHDVPAVLHDVPAVLTLPIVSDGTTSVTEGATTTLMDLLDPVRSESDPRRALFISNAAVVAQRVFADDDDQQQSGSVGSGEVLLSVVPTRSFSSEYSRSLHGGMEAPAEAVGREVGPGAEGSSSCRQLPVMGELCGICLSEFCVGDELRSADGQHYFHMACLKEWLLIRAVCPTCRMPMITN</sequence>
<evidence type="ECO:0000313" key="13">
    <source>
        <dbReference type="Proteomes" id="UP000232323"/>
    </source>
</evidence>
<comment type="subcellular location">
    <subcellularLocation>
        <location evidence="1">Membrane</location>
        <topology evidence="1">Single-pass membrane protein</topology>
    </subcellularLocation>
</comment>
<dbReference type="AlphaFoldDB" id="A0A250X5G6"/>
<dbReference type="PROSITE" id="PS50089">
    <property type="entry name" value="ZF_RING_2"/>
    <property type="match status" value="1"/>
</dbReference>
<dbReference type="Proteomes" id="UP000232323">
    <property type="component" value="Unassembled WGS sequence"/>
</dbReference>
<protein>
    <recommendedName>
        <fullName evidence="11">RING-type domain-containing protein</fullName>
    </recommendedName>
</protein>
<feature type="compositionally biased region" description="Polar residues" evidence="10">
    <location>
        <begin position="265"/>
        <end position="278"/>
    </location>
</feature>
<evidence type="ECO:0000256" key="2">
    <source>
        <dbReference type="ARBA" id="ARBA00022679"/>
    </source>
</evidence>
<evidence type="ECO:0000256" key="6">
    <source>
        <dbReference type="ARBA" id="ARBA00022989"/>
    </source>
</evidence>
<evidence type="ECO:0000256" key="8">
    <source>
        <dbReference type="ARBA" id="ARBA00024209"/>
    </source>
</evidence>
<feature type="domain" description="RING-type" evidence="11">
    <location>
        <begin position="674"/>
        <end position="715"/>
    </location>
</feature>
<dbReference type="STRING" id="1157962.A0A250X5G6"/>
<keyword evidence="2" id="KW-0808">Transferase</keyword>
<evidence type="ECO:0000256" key="4">
    <source>
        <dbReference type="ARBA" id="ARBA00022723"/>
    </source>
</evidence>
<keyword evidence="4" id="KW-0479">Metal-binding</keyword>
<dbReference type="InterPro" id="IPR001841">
    <property type="entry name" value="Znf_RING"/>
</dbReference>
<dbReference type="GO" id="GO:0016020">
    <property type="term" value="C:membrane"/>
    <property type="evidence" value="ECO:0007669"/>
    <property type="project" value="UniProtKB-SubCell"/>
</dbReference>
<gene>
    <name evidence="12" type="ORF">CEUSTIGMA_g5763.t1</name>
</gene>
<keyword evidence="13" id="KW-1185">Reference proteome</keyword>
<evidence type="ECO:0000256" key="5">
    <source>
        <dbReference type="ARBA" id="ARBA00022833"/>
    </source>
</evidence>
<dbReference type="GO" id="GO:0008270">
    <property type="term" value="F:zinc ion binding"/>
    <property type="evidence" value="ECO:0007669"/>
    <property type="project" value="UniProtKB-KW"/>
</dbReference>
<dbReference type="OrthoDB" id="8062037at2759"/>
<dbReference type="EMBL" id="BEGY01000031">
    <property type="protein sequence ID" value="GAX78321.1"/>
    <property type="molecule type" value="Genomic_DNA"/>
</dbReference>
<comment type="caution">
    <text evidence="12">The sequence shown here is derived from an EMBL/GenBank/DDBJ whole genome shotgun (WGS) entry which is preliminary data.</text>
</comment>
<proteinExistence type="inferred from homology"/>
<keyword evidence="5" id="KW-0862">Zinc</keyword>
<feature type="compositionally biased region" description="Basic and acidic residues" evidence="10">
    <location>
        <begin position="296"/>
        <end position="321"/>
    </location>
</feature>
<evidence type="ECO:0000259" key="11">
    <source>
        <dbReference type="PROSITE" id="PS50089"/>
    </source>
</evidence>
<dbReference type="SUPFAM" id="SSF57850">
    <property type="entry name" value="RING/U-box"/>
    <property type="match status" value="1"/>
</dbReference>
<dbReference type="GO" id="GO:0016740">
    <property type="term" value="F:transferase activity"/>
    <property type="evidence" value="ECO:0007669"/>
    <property type="project" value="UniProtKB-KW"/>
</dbReference>